<gene>
    <name evidence="2" type="ORF">NO1_1701</name>
</gene>
<dbReference type="PROSITE" id="PS51257">
    <property type="entry name" value="PROKAR_LIPOPROTEIN"/>
    <property type="match status" value="1"/>
</dbReference>
<evidence type="ECO:0000313" key="3">
    <source>
        <dbReference type="Proteomes" id="UP000269352"/>
    </source>
</evidence>
<dbReference type="PROSITE" id="PS00430">
    <property type="entry name" value="TONB_DEPENDENT_REC_1"/>
    <property type="match status" value="1"/>
</dbReference>
<sequence>MKKIILAIFTVMLALAIFGCGKMQQASGGGGGSSDRGGGGDKKTTFEISGEAQVPNSIDDDLYASWPERLGRGLASVFIPQVYAADFGFKPLKNADVKVFEFGTDTIVVTAKTGNDGSYSVSLPLGKIYVVAVEKAASNGSATINIKNIAHEENLVVDVTPITSVALEAISQNSIVRNTLTAVNGSGSGKPDVSAVAGIIETVQENVENYYDTHTDEISNVDVTSPAPPTVPSIPNIIEEYTLTIAISPNSAESSVTVNKTPAPTDGKYLQGTKVKLTVQGNVTWNFKEWSGTDENDVNNNNEITMDGNKNITAEFTRLVELRVLDVFISGRSKDYGIGDARVTISPEPYSKKSYPVNIDGEQFNVLQYFYDYEQVVTITAHNLPSGYLYDLGVMSDLSSSNFGIGIDDELHSITTGNGYTGYLVSNNAAIGLKLDKTYAINSFSRIGRLCNIATSTKAIDGDPSDWNSDYSEIFNDANKMDWEENPRDEYSNVPGLKIKSIKAARDSENLYFLWEADNGFNSDPRYGYKLNIVPQEIHNLNNSSVSVVMWKYDTVGGSYPMWFSGQNDMNGDGYFTRAGYEAEYPNGDPFHFVENGKVNGNFYETAVSINYIEEKLGSLLGSYNLYEIRPSVEWWSDGGQGSWRHEERSDLDGVIVEEF</sequence>
<dbReference type="AlphaFoldDB" id="A0A388TDI7"/>
<organism evidence="2 3">
    <name type="scientific">Termititenax aidoneus</name>
    <dbReference type="NCBI Taxonomy" id="2218524"/>
    <lineage>
        <taxon>Bacteria</taxon>
        <taxon>Bacillati</taxon>
        <taxon>Candidatus Margulisiibacteriota</taxon>
        <taxon>Candidatus Termititenacia</taxon>
        <taxon>Candidatus Termititenacales</taxon>
        <taxon>Candidatus Termititenacaceae</taxon>
        <taxon>Candidatus Termititenax</taxon>
    </lineage>
</organism>
<dbReference type="InterPro" id="IPR010916">
    <property type="entry name" value="TonB_box_CS"/>
</dbReference>
<accession>A0A388TDI7</accession>
<dbReference type="InterPro" id="IPR044060">
    <property type="entry name" value="Bacterial_rp_domain"/>
</dbReference>
<evidence type="ECO:0000313" key="2">
    <source>
        <dbReference type="EMBL" id="GBR74544.1"/>
    </source>
</evidence>
<name>A0A388TDI7_TERA1</name>
<reference evidence="2 3" key="1">
    <citation type="journal article" date="2019" name="ISME J.">
        <title>Genome analyses of uncultured TG2/ZB3 bacteria in 'Margulisbacteria' specifically attached to ectosymbiotic spirochetes of protists in the termite gut.</title>
        <authorList>
            <person name="Utami Y.D."/>
            <person name="Kuwahara H."/>
            <person name="Igai K."/>
            <person name="Murakami T."/>
            <person name="Sugaya K."/>
            <person name="Morikawa T."/>
            <person name="Nagura Y."/>
            <person name="Yuki M."/>
            <person name="Deevong P."/>
            <person name="Inoue T."/>
            <person name="Kihara K."/>
            <person name="Lo N."/>
            <person name="Yamada A."/>
            <person name="Ohkuma M."/>
            <person name="Hongoh Y."/>
        </authorList>
    </citation>
    <scope>NUCLEOTIDE SEQUENCE [LARGE SCALE GENOMIC DNA]</scope>
    <source>
        <strain evidence="2">NkOx7-01</strain>
    </source>
</reference>
<protein>
    <recommendedName>
        <fullName evidence="1">Bacterial repeat domain-containing protein</fullName>
    </recommendedName>
</protein>
<dbReference type="EMBL" id="BGZN01000053">
    <property type="protein sequence ID" value="GBR74544.1"/>
    <property type="molecule type" value="Genomic_DNA"/>
</dbReference>
<keyword evidence="3" id="KW-1185">Reference proteome</keyword>
<proteinExistence type="predicted"/>
<dbReference type="Proteomes" id="UP000269352">
    <property type="component" value="Unassembled WGS sequence"/>
</dbReference>
<evidence type="ECO:0000259" key="1">
    <source>
        <dbReference type="Pfam" id="PF18998"/>
    </source>
</evidence>
<dbReference type="Pfam" id="PF18998">
    <property type="entry name" value="Flg_new_2"/>
    <property type="match status" value="1"/>
</dbReference>
<comment type="caution">
    <text evidence="2">The sequence shown here is derived from an EMBL/GenBank/DDBJ whole genome shotgun (WGS) entry which is preliminary data.</text>
</comment>
<feature type="domain" description="Bacterial repeat" evidence="1">
    <location>
        <begin position="265"/>
        <end position="318"/>
    </location>
</feature>